<dbReference type="PANTHER" id="PTHR21319:SF53">
    <property type="entry name" value="RING FINGER AND CHY ZINC FINGER DOMAIN-CONTAINING PROTEIN 1"/>
    <property type="match status" value="1"/>
</dbReference>
<dbReference type="GO" id="GO:0061630">
    <property type="term" value="F:ubiquitin protein ligase activity"/>
    <property type="evidence" value="ECO:0007669"/>
    <property type="project" value="TreeGrafter"/>
</dbReference>
<dbReference type="AlphaFoldDB" id="A0A3M6T775"/>
<evidence type="ECO:0000256" key="1">
    <source>
        <dbReference type="ARBA" id="ARBA00022723"/>
    </source>
</evidence>
<dbReference type="InterPro" id="IPR037275">
    <property type="entry name" value="Znf_CTCHY_sf"/>
</dbReference>
<feature type="domain" description="CTCHY-type" evidence="6">
    <location>
        <begin position="70"/>
        <end position="124"/>
    </location>
</feature>
<keyword evidence="8" id="KW-1185">Reference proteome</keyword>
<protein>
    <recommendedName>
        <fullName evidence="9">CHY-type domain-containing protein</fullName>
    </recommendedName>
</protein>
<dbReference type="SUPFAM" id="SSF161245">
    <property type="entry name" value="Zinc hairpin stack"/>
    <property type="match status" value="1"/>
</dbReference>
<evidence type="ECO:0000259" key="5">
    <source>
        <dbReference type="PROSITE" id="PS51266"/>
    </source>
</evidence>
<dbReference type="PROSITE" id="PS51270">
    <property type="entry name" value="ZF_CTCHY"/>
    <property type="match status" value="1"/>
</dbReference>
<dbReference type="SUPFAM" id="SSF161219">
    <property type="entry name" value="CHY zinc finger-like"/>
    <property type="match status" value="1"/>
</dbReference>
<dbReference type="InterPro" id="IPR037274">
    <property type="entry name" value="Znf_CHY_sf"/>
</dbReference>
<feature type="non-terminal residue" evidence="7">
    <location>
        <position position="124"/>
    </location>
</feature>
<dbReference type="Pfam" id="PF05495">
    <property type="entry name" value="zf-CHY"/>
    <property type="match status" value="1"/>
</dbReference>
<dbReference type="PANTHER" id="PTHR21319">
    <property type="entry name" value="RING FINGER AND CHY ZINC FINGER DOMAIN-CONTAINING PROTEIN 1"/>
    <property type="match status" value="1"/>
</dbReference>
<dbReference type="InterPro" id="IPR017921">
    <property type="entry name" value="Znf_CTCHY"/>
</dbReference>
<feature type="domain" description="CHY-type" evidence="5">
    <location>
        <begin position="17"/>
        <end position="96"/>
    </location>
</feature>
<evidence type="ECO:0000259" key="6">
    <source>
        <dbReference type="PROSITE" id="PS51270"/>
    </source>
</evidence>
<evidence type="ECO:0008006" key="9">
    <source>
        <dbReference type="Google" id="ProtNLM"/>
    </source>
</evidence>
<dbReference type="InterPro" id="IPR008913">
    <property type="entry name" value="Znf_CHY"/>
</dbReference>
<dbReference type="EMBL" id="RCHS01004170">
    <property type="protein sequence ID" value="RMX37266.1"/>
    <property type="molecule type" value="Genomic_DNA"/>
</dbReference>
<keyword evidence="2 4" id="KW-0863">Zinc-finger</keyword>
<dbReference type="GO" id="GO:0008270">
    <property type="term" value="F:zinc ion binding"/>
    <property type="evidence" value="ECO:0007669"/>
    <property type="project" value="UniProtKB-KW"/>
</dbReference>
<dbReference type="OrthoDB" id="411372at2759"/>
<sequence>YQYNIKQTSDEKTEKYQLGDYILIQHQILQTNMTRTAPCCKKYYNCRLCHNDKESHELDRKTVEAIKCLQCDSSQEICRLFDDTEKGQFHCSGCGICRVGGKENFFHCDRCDMCLGIQLKDSHK</sequence>
<dbReference type="GO" id="GO:0016567">
    <property type="term" value="P:protein ubiquitination"/>
    <property type="evidence" value="ECO:0007669"/>
    <property type="project" value="TreeGrafter"/>
</dbReference>
<feature type="non-terminal residue" evidence="7">
    <location>
        <position position="1"/>
    </location>
</feature>
<gene>
    <name evidence="7" type="ORF">pdam_00024270</name>
</gene>
<evidence type="ECO:0000313" key="8">
    <source>
        <dbReference type="Proteomes" id="UP000275408"/>
    </source>
</evidence>
<dbReference type="GO" id="GO:0006511">
    <property type="term" value="P:ubiquitin-dependent protein catabolic process"/>
    <property type="evidence" value="ECO:0007669"/>
    <property type="project" value="TreeGrafter"/>
</dbReference>
<comment type="caution">
    <text evidence="7">The sequence shown here is derived from an EMBL/GenBank/DDBJ whole genome shotgun (WGS) entry which is preliminary data.</text>
</comment>
<evidence type="ECO:0000256" key="2">
    <source>
        <dbReference type="ARBA" id="ARBA00022771"/>
    </source>
</evidence>
<accession>A0A3M6T775</accession>
<name>A0A3M6T775_POCDA</name>
<keyword evidence="3" id="KW-0862">Zinc</keyword>
<organism evidence="7 8">
    <name type="scientific">Pocillopora damicornis</name>
    <name type="common">Cauliflower coral</name>
    <name type="synonym">Millepora damicornis</name>
    <dbReference type="NCBI Taxonomy" id="46731"/>
    <lineage>
        <taxon>Eukaryota</taxon>
        <taxon>Metazoa</taxon>
        <taxon>Cnidaria</taxon>
        <taxon>Anthozoa</taxon>
        <taxon>Hexacorallia</taxon>
        <taxon>Scleractinia</taxon>
        <taxon>Astrocoeniina</taxon>
        <taxon>Pocilloporidae</taxon>
        <taxon>Pocillopora</taxon>
    </lineage>
</organism>
<dbReference type="Proteomes" id="UP000275408">
    <property type="component" value="Unassembled WGS sequence"/>
</dbReference>
<evidence type="ECO:0000256" key="3">
    <source>
        <dbReference type="ARBA" id="ARBA00022833"/>
    </source>
</evidence>
<evidence type="ECO:0000256" key="4">
    <source>
        <dbReference type="PROSITE-ProRule" id="PRU00601"/>
    </source>
</evidence>
<dbReference type="PROSITE" id="PS51266">
    <property type="entry name" value="ZF_CHY"/>
    <property type="match status" value="1"/>
</dbReference>
<evidence type="ECO:0000313" key="7">
    <source>
        <dbReference type="EMBL" id="RMX37266.1"/>
    </source>
</evidence>
<dbReference type="GO" id="GO:0005634">
    <property type="term" value="C:nucleus"/>
    <property type="evidence" value="ECO:0007669"/>
    <property type="project" value="TreeGrafter"/>
</dbReference>
<reference evidence="7 8" key="1">
    <citation type="journal article" date="2018" name="Sci. Rep.">
        <title>Comparative analysis of the Pocillopora damicornis genome highlights role of immune system in coral evolution.</title>
        <authorList>
            <person name="Cunning R."/>
            <person name="Bay R.A."/>
            <person name="Gillette P."/>
            <person name="Baker A.C."/>
            <person name="Traylor-Knowles N."/>
        </authorList>
    </citation>
    <scope>NUCLEOTIDE SEQUENCE [LARGE SCALE GENOMIC DNA]</scope>
    <source>
        <strain evidence="7">RSMAS</strain>
        <tissue evidence="7">Whole animal</tissue>
    </source>
</reference>
<keyword evidence="1" id="KW-0479">Metal-binding</keyword>
<proteinExistence type="predicted"/>
<dbReference type="STRING" id="46731.A0A3M6T775"/>